<organism evidence="2 3">
    <name type="scientific">Paenibacillus artemisiicola</name>
    <dbReference type="NCBI Taxonomy" id="1172618"/>
    <lineage>
        <taxon>Bacteria</taxon>
        <taxon>Bacillati</taxon>
        <taxon>Bacillota</taxon>
        <taxon>Bacilli</taxon>
        <taxon>Bacillales</taxon>
        <taxon>Paenibacillaceae</taxon>
        <taxon>Paenibacillus</taxon>
    </lineage>
</organism>
<keyword evidence="3" id="KW-1185">Reference proteome</keyword>
<evidence type="ECO:0000313" key="3">
    <source>
        <dbReference type="Proteomes" id="UP000670947"/>
    </source>
</evidence>
<comment type="caution">
    <text evidence="2">The sequence shown here is derived from an EMBL/GenBank/DDBJ whole genome shotgun (WGS) entry which is preliminary data.</text>
</comment>
<keyword evidence="1" id="KW-0472">Membrane</keyword>
<feature type="transmembrane region" description="Helical" evidence="1">
    <location>
        <begin position="93"/>
        <end position="111"/>
    </location>
</feature>
<dbReference type="RefSeq" id="WP_208847357.1">
    <property type="nucleotide sequence ID" value="NZ_JAGGDJ010000004.1"/>
</dbReference>
<keyword evidence="1" id="KW-1133">Transmembrane helix</keyword>
<feature type="transmembrane region" description="Helical" evidence="1">
    <location>
        <begin position="37"/>
        <end position="59"/>
    </location>
</feature>
<accession>A0ABS3W807</accession>
<feature type="transmembrane region" description="Helical" evidence="1">
    <location>
        <begin position="5"/>
        <end position="25"/>
    </location>
</feature>
<protein>
    <recommendedName>
        <fullName evidence="4">DUF2178 domain-containing protein</fullName>
    </recommendedName>
</protein>
<gene>
    <name evidence="2" type="ORF">I8J29_09420</name>
</gene>
<keyword evidence="1" id="KW-0812">Transmembrane</keyword>
<proteinExistence type="predicted"/>
<sequence length="143" mass="16063">MNKIIWAYFLTLSGVVLFAGGLFFIKTIDDPYGMLRALPYVCVGVGCVIFGHGIGEIILRSAMKNNPAAAKQLEIDTNDERHLTIANRAKAKAYDMTVFVFAALILSLSLMGLDLSAILLLIFAYLFILVYNSYYRLKYYKEM</sequence>
<dbReference type="EMBL" id="JAGGDJ010000004">
    <property type="protein sequence ID" value="MBO7744413.1"/>
    <property type="molecule type" value="Genomic_DNA"/>
</dbReference>
<reference evidence="2 3" key="1">
    <citation type="submission" date="2021-03" db="EMBL/GenBank/DDBJ databases">
        <title>Paenibacillus artemisicola MWE-103 whole genome sequence.</title>
        <authorList>
            <person name="Ham Y.J."/>
        </authorList>
    </citation>
    <scope>NUCLEOTIDE SEQUENCE [LARGE SCALE GENOMIC DNA]</scope>
    <source>
        <strain evidence="2 3">MWE-103</strain>
    </source>
</reference>
<dbReference type="Proteomes" id="UP000670947">
    <property type="component" value="Unassembled WGS sequence"/>
</dbReference>
<evidence type="ECO:0000256" key="1">
    <source>
        <dbReference type="SAM" id="Phobius"/>
    </source>
</evidence>
<name>A0ABS3W807_9BACL</name>
<feature type="transmembrane region" description="Helical" evidence="1">
    <location>
        <begin position="117"/>
        <end position="135"/>
    </location>
</feature>
<evidence type="ECO:0000313" key="2">
    <source>
        <dbReference type="EMBL" id="MBO7744413.1"/>
    </source>
</evidence>
<evidence type="ECO:0008006" key="4">
    <source>
        <dbReference type="Google" id="ProtNLM"/>
    </source>
</evidence>